<gene>
    <name evidence="10" type="ORF">FF100_19750</name>
</gene>
<dbReference type="InterPro" id="IPR052162">
    <property type="entry name" value="Sensor_kinase/Photoreceptor"/>
</dbReference>
<dbReference type="CDD" id="cd00093">
    <property type="entry name" value="HTH_XRE"/>
    <property type="match status" value="1"/>
</dbReference>
<evidence type="ECO:0000313" key="11">
    <source>
        <dbReference type="Proteomes" id="UP000305267"/>
    </source>
</evidence>
<accession>A0A5C4LEY3</accession>
<dbReference type="OrthoDB" id="3782725at2"/>
<keyword evidence="5 10" id="KW-0418">Kinase</keyword>
<feature type="region of interest" description="Disordered" evidence="6">
    <location>
        <begin position="92"/>
        <end position="136"/>
    </location>
</feature>
<evidence type="ECO:0000256" key="3">
    <source>
        <dbReference type="ARBA" id="ARBA00022553"/>
    </source>
</evidence>
<comment type="caution">
    <text evidence="10">The sequence shown here is derived from an EMBL/GenBank/DDBJ whole genome shotgun (WGS) entry which is preliminary data.</text>
</comment>
<dbReference type="SUPFAM" id="SSF47413">
    <property type="entry name" value="lambda repressor-like DNA-binding domains"/>
    <property type="match status" value="1"/>
</dbReference>
<dbReference type="SMART" id="SM00086">
    <property type="entry name" value="PAC"/>
    <property type="match status" value="1"/>
</dbReference>
<evidence type="ECO:0000256" key="1">
    <source>
        <dbReference type="ARBA" id="ARBA00000085"/>
    </source>
</evidence>
<dbReference type="CDD" id="cd00130">
    <property type="entry name" value="PAS"/>
    <property type="match status" value="1"/>
</dbReference>
<dbReference type="InterPro" id="IPR010982">
    <property type="entry name" value="Lambda_DNA-bd_dom_sf"/>
</dbReference>
<keyword evidence="3" id="KW-0597">Phosphoprotein</keyword>
<evidence type="ECO:0000256" key="5">
    <source>
        <dbReference type="ARBA" id="ARBA00022777"/>
    </source>
</evidence>
<dbReference type="Proteomes" id="UP000305267">
    <property type="component" value="Unassembled WGS sequence"/>
</dbReference>
<dbReference type="GO" id="GO:0003677">
    <property type="term" value="F:DNA binding"/>
    <property type="evidence" value="ECO:0007669"/>
    <property type="project" value="InterPro"/>
</dbReference>
<evidence type="ECO:0000256" key="6">
    <source>
        <dbReference type="SAM" id="MobiDB-lite"/>
    </source>
</evidence>
<evidence type="ECO:0000259" key="7">
    <source>
        <dbReference type="PROSITE" id="PS50112"/>
    </source>
</evidence>
<evidence type="ECO:0000259" key="9">
    <source>
        <dbReference type="PROSITE" id="PS50943"/>
    </source>
</evidence>
<evidence type="ECO:0000259" key="8">
    <source>
        <dbReference type="PROSITE" id="PS50113"/>
    </source>
</evidence>
<reference evidence="10 11" key="1">
    <citation type="submission" date="2019-06" db="EMBL/GenBank/DDBJ databases">
        <title>Genome of Methylobacterium sp. 17Sr1-39.</title>
        <authorList>
            <person name="Seo T."/>
        </authorList>
    </citation>
    <scope>NUCLEOTIDE SEQUENCE [LARGE SCALE GENOMIC DNA]</scope>
    <source>
        <strain evidence="10 11">17Sr1-39</strain>
    </source>
</reference>
<dbReference type="InterPro" id="IPR001387">
    <property type="entry name" value="Cro/C1-type_HTH"/>
</dbReference>
<evidence type="ECO:0000256" key="2">
    <source>
        <dbReference type="ARBA" id="ARBA00012438"/>
    </source>
</evidence>
<dbReference type="SUPFAM" id="SSF55785">
    <property type="entry name" value="PYP-like sensor domain (PAS domain)"/>
    <property type="match status" value="2"/>
</dbReference>
<dbReference type="PROSITE" id="PS50113">
    <property type="entry name" value="PAC"/>
    <property type="match status" value="1"/>
</dbReference>
<dbReference type="PANTHER" id="PTHR43304:SF1">
    <property type="entry name" value="PAC DOMAIN-CONTAINING PROTEIN"/>
    <property type="match status" value="1"/>
</dbReference>
<dbReference type="GO" id="GO:0004673">
    <property type="term" value="F:protein histidine kinase activity"/>
    <property type="evidence" value="ECO:0007669"/>
    <property type="project" value="UniProtKB-EC"/>
</dbReference>
<feature type="domain" description="PAC" evidence="8">
    <location>
        <begin position="211"/>
        <end position="263"/>
    </location>
</feature>
<dbReference type="PANTHER" id="PTHR43304">
    <property type="entry name" value="PHYTOCHROME-LIKE PROTEIN CPH1"/>
    <property type="match status" value="1"/>
</dbReference>
<dbReference type="Gene3D" id="3.30.450.20">
    <property type="entry name" value="PAS domain"/>
    <property type="match status" value="2"/>
</dbReference>
<protein>
    <recommendedName>
        <fullName evidence="2">histidine kinase</fullName>
        <ecNumber evidence="2">2.7.13.3</ecNumber>
    </recommendedName>
</protein>
<name>A0A5C4LEY3_9HYPH</name>
<dbReference type="Pfam" id="PF08447">
    <property type="entry name" value="PAS_3"/>
    <property type="match status" value="1"/>
</dbReference>
<feature type="domain" description="HTH cro/C1-type" evidence="9">
    <location>
        <begin position="398"/>
        <end position="427"/>
    </location>
</feature>
<keyword evidence="11" id="KW-1185">Reference proteome</keyword>
<dbReference type="AlphaFoldDB" id="A0A5C4LEY3"/>
<dbReference type="InterPro" id="IPR013655">
    <property type="entry name" value="PAS_fold_3"/>
</dbReference>
<organism evidence="10 11">
    <name type="scientific">Methylobacterium terricola</name>
    <dbReference type="NCBI Taxonomy" id="2583531"/>
    <lineage>
        <taxon>Bacteria</taxon>
        <taxon>Pseudomonadati</taxon>
        <taxon>Pseudomonadota</taxon>
        <taxon>Alphaproteobacteria</taxon>
        <taxon>Hyphomicrobiales</taxon>
        <taxon>Methylobacteriaceae</taxon>
        <taxon>Methylobacterium</taxon>
    </lineage>
</organism>
<proteinExistence type="predicted"/>
<comment type="catalytic activity">
    <reaction evidence="1">
        <text>ATP + protein L-histidine = ADP + protein N-phospho-L-histidine.</text>
        <dbReference type="EC" id="2.7.13.3"/>
    </reaction>
</comment>
<dbReference type="EC" id="2.7.13.3" evidence="2"/>
<evidence type="ECO:0000256" key="4">
    <source>
        <dbReference type="ARBA" id="ARBA00022679"/>
    </source>
</evidence>
<evidence type="ECO:0000313" key="10">
    <source>
        <dbReference type="EMBL" id="TNC11363.1"/>
    </source>
</evidence>
<dbReference type="PROSITE" id="PS50112">
    <property type="entry name" value="PAS"/>
    <property type="match status" value="1"/>
</dbReference>
<dbReference type="Gene3D" id="2.10.70.100">
    <property type="match status" value="1"/>
</dbReference>
<keyword evidence="4" id="KW-0808">Transferase</keyword>
<dbReference type="InterPro" id="IPR035965">
    <property type="entry name" value="PAS-like_dom_sf"/>
</dbReference>
<feature type="domain" description="PAS" evidence="7">
    <location>
        <begin position="165"/>
        <end position="212"/>
    </location>
</feature>
<dbReference type="PROSITE" id="PS50943">
    <property type="entry name" value="HTH_CROC1"/>
    <property type="match status" value="1"/>
</dbReference>
<dbReference type="InterPro" id="IPR000700">
    <property type="entry name" value="PAS-assoc_C"/>
</dbReference>
<sequence>MTNLCNVVTQEGSRTARFRPPRPREIPLWYGAALRAAGRRARPKHAAIDPQVIDGVQPDIAAAESNRRGPRISTWELELVVRITNARKADACRPASQARRGDAAGRGVGRGTRPFRERPVTGSLTDSHPGPLPADPSSDDFMRLIEAFGLTGAWRWDFVTGRQVWSSGLYRLLGLPETEPASYERLLSLVHPADRDVLEDVAQIVQAGIFGSHTVRLIRPDGTARTVVSRGEVFFSADGRPVAVTGVLLDVTDRERLAEMHRLEQQRRVSLARQAQVFIYTEPTLPLTEYGPDFLALVGLRREEVRANWLSPIVPEEWPRWRDELPRLAALGRPCSIAPTLRLADGGTAPFRMTLVPLREGAADPVCWTAVITPLEAETAPRDALPRQVAQAIEGCHLRAARGLLDWTLNDLARASGLSLSTVRRLEEESEGPSSRSRPHVLAALREAGIVFTLVDGGVVAVARPE</sequence>
<dbReference type="EMBL" id="VDDA01000009">
    <property type="protein sequence ID" value="TNC11363.1"/>
    <property type="molecule type" value="Genomic_DNA"/>
</dbReference>
<dbReference type="InterPro" id="IPR001610">
    <property type="entry name" value="PAC"/>
</dbReference>
<dbReference type="Gene3D" id="1.10.260.40">
    <property type="entry name" value="lambda repressor-like DNA-binding domains"/>
    <property type="match status" value="1"/>
</dbReference>
<dbReference type="InterPro" id="IPR000014">
    <property type="entry name" value="PAS"/>
</dbReference>